<dbReference type="Gene3D" id="3.90.550.10">
    <property type="entry name" value="Spore Coat Polysaccharide Biosynthesis Protein SpsA, Chain A"/>
    <property type="match status" value="1"/>
</dbReference>
<organism evidence="2 3">
    <name type="scientific">Candidatus Gottesmanbacteria bacterium RIFCSPHIGHO2_02_FULL_39_11</name>
    <dbReference type="NCBI Taxonomy" id="1798382"/>
    <lineage>
        <taxon>Bacteria</taxon>
        <taxon>Candidatus Gottesmaniibacteriota</taxon>
    </lineage>
</organism>
<dbReference type="AlphaFoldDB" id="A0A1F5ZKF5"/>
<dbReference type="InterPro" id="IPR029044">
    <property type="entry name" value="Nucleotide-diphossugar_trans"/>
</dbReference>
<comment type="caution">
    <text evidence="2">The sequence shown here is derived from an EMBL/GenBank/DDBJ whole genome shotgun (WGS) entry which is preliminary data.</text>
</comment>
<dbReference type="PANTHER" id="PTHR43630">
    <property type="entry name" value="POLY-BETA-1,6-N-ACETYL-D-GLUCOSAMINE SYNTHASE"/>
    <property type="match status" value="1"/>
</dbReference>
<dbReference type="EMBL" id="MFJL01000041">
    <property type="protein sequence ID" value="OGG12804.1"/>
    <property type="molecule type" value="Genomic_DNA"/>
</dbReference>
<dbReference type="Proteomes" id="UP000176923">
    <property type="component" value="Unassembled WGS sequence"/>
</dbReference>
<gene>
    <name evidence="2" type="ORF">A3D77_07145</name>
</gene>
<dbReference type="InterPro" id="IPR001173">
    <property type="entry name" value="Glyco_trans_2-like"/>
</dbReference>
<proteinExistence type="predicted"/>
<sequence length="299" mass="34878">MISAVINTYNEEKNIKKCLSSLLWADEIIVVDMGSTDKTREIAEEFGAKVYEHNYVGFVEPARNFGIEKAHGEWVFILDADERVSQILSKLLLEKSRQKDINYFRVARKNIIFDKWIKHAGWWPDYQIRFFRKGSVSWVEKIHGIPFTVGNGFDMEASEDLSIIHNNYQSITQYLTRMDRYTSIMAKELSDSGYYFSVSDVFGKPVSEFLNRFFAQEGYKDGLHGLSLSLLQAFSELIVYLKVWESIGFKPHTFSIDDLGRKGRSIAESMNYWLINEQLKKDPSYPRKFIIKLKNKLRI</sequence>
<feature type="domain" description="Glycosyltransferase 2-like" evidence="1">
    <location>
        <begin position="3"/>
        <end position="132"/>
    </location>
</feature>
<dbReference type="STRING" id="1798382.A3D77_07145"/>
<evidence type="ECO:0000259" key="1">
    <source>
        <dbReference type="Pfam" id="PF00535"/>
    </source>
</evidence>
<evidence type="ECO:0000313" key="3">
    <source>
        <dbReference type="Proteomes" id="UP000176923"/>
    </source>
</evidence>
<dbReference type="PANTHER" id="PTHR43630:SF2">
    <property type="entry name" value="GLYCOSYLTRANSFERASE"/>
    <property type="match status" value="1"/>
</dbReference>
<protein>
    <recommendedName>
        <fullName evidence="1">Glycosyltransferase 2-like domain-containing protein</fullName>
    </recommendedName>
</protein>
<dbReference type="Pfam" id="PF00535">
    <property type="entry name" value="Glycos_transf_2"/>
    <property type="match status" value="1"/>
</dbReference>
<dbReference type="CDD" id="cd02511">
    <property type="entry name" value="Beta4Glucosyltransferase"/>
    <property type="match status" value="1"/>
</dbReference>
<name>A0A1F5ZKF5_9BACT</name>
<evidence type="ECO:0000313" key="2">
    <source>
        <dbReference type="EMBL" id="OGG12804.1"/>
    </source>
</evidence>
<reference evidence="2 3" key="1">
    <citation type="journal article" date="2016" name="Nat. Commun.">
        <title>Thousands of microbial genomes shed light on interconnected biogeochemical processes in an aquifer system.</title>
        <authorList>
            <person name="Anantharaman K."/>
            <person name="Brown C.T."/>
            <person name="Hug L.A."/>
            <person name="Sharon I."/>
            <person name="Castelle C.J."/>
            <person name="Probst A.J."/>
            <person name="Thomas B.C."/>
            <person name="Singh A."/>
            <person name="Wilkins M.J."/>
            <person name="Karaoz U."/>
            <person name="Brodie E.L."/>
            <person name="Williams K.H."/>
            <person name="Hubbard S.S."/>
            <person name="Banfield J.F."/>
        </authorList>
    </citation>
    <scope>NUCLEOTIDE SEQUENCE [LARGE SCALE GENOMIC DNA]</scope>
</reference>
<accession>A0A1F5ZKF5</accession>
<dbReference type="SUPFAM" id="SSF53448">
    <property type="entry name" value="Nucleotide-diphospho-sugar transferases"/>
    <property type="match status" value="1"/>
</dbReference>